<name>A0ABR1XKU0_9PEZI</name>
<sequence>MDSRASPRYLMAIASVWSRDTNDLDPTVNPQHFPRGPNIVVTSQAQLPIQAEVFANQPERHQPGCQHVTRNGKMRYSQMLLHGISICLLYMSCIKALQCSFWRVFRKVPNVAHTANTIFVSTAQFPTWLQLVSNWPSNPLQTDANSAYHHQSSHPISNQTLKPTQQPATTTTTTDSGPTNPTKARRPNPAEVIHQSPSPSLGILNAVSPRSLARQNCPRPTFSAPTHRSAAAAPPSQRGNSSAGAIHKASDVSRRCGKASTPRAPGR</sequence>
<organism evidence="3 4">
    <name type="scientific">Phyllosticta citrichinensis</name>
    <dbReference type="NCBI Taxonomy" id="1130410"/>
    <lineage>
        <taxon>Eukaryota</taxon>
        <taxon>Fungi</taxon>
        <taxon>Dikarya</taxon>
        <taxon>Ascomycota</taxon>
        <taxon>Pezizomycotina</taxon>
        <taxon>Dothideomycetes</taxon>
        <taxon>Dothideomycetes incertae sedis</taxon>
        <taxon>Botryosphaeriales</taxon>
        <taxon>Phyllostictaceae</taxon>
        <taxon>Phyllosticta</taxon>
    </lineage>
</organism>
<proteinExistence type="predicted"/>
<dbReference type="Proteomes" id="UP001456524">
    <property type="component" value="Unassembled WGS sequence"/>
</dbReference>
<evidence type="ECO:0000256" key="2">
    <source>
        <dbReference type="SAM" id="Phobius"/>
    </source>
</evidence>
<comment type="caution">
    <text evidence="3">The sequence shown here is derived from an EMBL/GenBank/DDBJ whole genome shotgun (WGS) entry which is preliminary data.</text>
</comment>
<feature type="compositionally biased region" description="Polar residues" evidence="1">
    <location>
        <begin position="142"/>
        <end position="158"/>
    </location>
</feature>
<keyword evidence="4" id="KW-1185">Reference proteome</keyword>
<evidence type="ECO:0000256" key="1">
    <source>
        <dbReference type="SAM" id="MobiDB-lite"/>
    </source>
</evidence>
<dbReference type="EMBL" id="JBBWUH010000008">
    <property type="protein sequence ID" value="KAK8159408.1"/>
    <property type="molecule type" value="Genomic_DNA"/>
</dbReference>
<keyword evidence="2" id="KW-1133">Transmembrane helix</keyword>
<keyword evidence="2" id="KW-0472">Membrane</keyword>
<feature type="region of interest" description="Disordered" evidence="1">
    <location>
        <begin position="142"/>
        <end position="267"/>
    </location>
</feature>
<evidence type="ECO:0000313" key="4">
    <source>
        <dbReference type="Proteomes" id="UP001456524"/>
    </source>
</evidence>
<reference evidence="3 4" key="1">
    <citation type="journal article" date="2022" name="G3 (Bethesda)">
        <title>Enemy or ally: a genomic approach to elucidate the lifestyle of Phyllosticta citrichinaensis.</title>
        <authorList>
            <person name="Buijs V.A."/>
            <person name="Groenewald J.Z."/>
            <person name="Haridas S."/>
            <person name="LaButti K.M."/>
            <person name="Lipzen A."/>
            <person name="Martin F.M."/>
            <person name="Barry K."/>
            <person name="Grigoriev I.V."/>
            <person name="Crous P.W."/>
            <person name="Seidl M.F."/>
        </authorList>
    </citation>
    <scope>NUCLEOTIDE SEQUENCE [LARGE SCALE GENOMIC DNA]</scope>
    <source>
        <strain evidence="3 4">CBS 129764</strain>
    </source>
</reference>
<feature type="transmembrane region" description="Helical" evidence="2">
    <location>
        <begin position="79"/>
        <end position="97"/>
    </location>
</feature>
<accession>A0ABR1XKU0</accession>
<feature type="compositionally biased region" description="Low complexity" evidence="1">
    <location>
        <begin position="159"/>
        <end position="182"/>
    </location>
</feature>
<protein>
    <submittedName>
        <fullName evidence="3">Uncharacterized protein</fullName>
    </submittedName>
</protein>
<evidence type="ECO:0000313" key="3">
    <source>
        <dbReference type="EMBL" id="KAK8159408.1"/>
    </source>
</evidence>
<keyword evidence="2" id="KW-0812">Transmembrane</keyword>
<gene>
    <name evidence="3" type="ORF">IWX90DRAFT_300134</name>
</gene>